<keyword evidence="2" id="KW-0812">Transmembrane</keyword>
<name>A0A1G9DRS9_9RHOB</name>
<dbReference type="AlphaFoldDB" id="A0A1G9DRS9"/>
<feature type="coiled-coil region" evidence="1">
    <location>
        <begin position="187"/>
        <end position="214"/>
    </location>
</feature>
<feature type="transmembrane region" description="Helical" evidence="2">
    <location>
        <begin position="155"/>
        <end position="175"/>
    </location>
</feature>
<evidence type="ECO:0000313" key="4">
    <source>
        <dbReference type="Proteomes" id="UP000199555"/>
    </source>
</evidence>
<dbReference type="Pfam" id="PF07509">
    <property type="entry name" value="DUF1523"/>
    <property type="match status" value="1"/>
</dbReference>
<gene>
    <name evidence="3" type="ORF">SAMN04487971_102189</name>
</gene>
<dbReference type="EMBL" id="FNGE01000002">
    <property type="protein sequence ID" value="SDK66536.1"/>
    <property type="molecule type" value="Genomic_DNA"/>
</dbReference>
<evidence type="ECO:0008006" key="5">
    <source>
        <dbReference type="Google" id="ProtNLM"/>
    </source>
</evidence>
<reference evidence="4" key="1">
    <citation type="submission" date="2016-10" db="EMBL/GenBank/DDBJ databases">
        <authorList>
            <person name="Varghese N."/>
            <person name="Submissions S."/>
        </authorList>
    </citation>
    <scope>NUCLEOTIDE SEQUENCE [LARGE SCALE GENOMIC DNA]</scope>
    <source>
        <strain evidence="4">CGMCC 1.7655</strain>
    </source>
</reference>
<dbReference type="RefSeq" id="WP_245688650.1">
    <property type="nucleotide sequence ID" value="NZ_FNGE01000002.1"/>
</dbReference>
<dbReference type="InterPro" id="IPR011088">
    <property type="entry name" value="Phage_phiNM3_A0EWY4"/>
</dbReference>
<sequence length="231" mass="26535">MSMRNVQVVLGVLFGVAVFLFLDYALPSRETVRITNTYNKLTDLNWSNRLFYASPRTGTVENAQGSRDVRFIDTVRPNGKPLVYRNEDTGLIWPPYFKYDSSNLHAVAGDLRSTADNPRWVSVTSYGWRNDLLTIFPNAISITPVAGPGERPTNWPALMILVILGVLLALFWRAWNRFREARISPAVTRAERRLQQMDARADRARDRLGAEAREARGRFRGWVQSWRPPRR</sequence>
<dbReference type="STRING" id="525640.SAMN04487971_102189"/>
<keyword evidence="2" id="KW-1133">Transmembrane helix</keyword>
<evidence type="ECO:0000256" key="2">
    <source>
        <dbReference type="SAM" id="Phobius"/>
    </source>
</evidence>
<evidence type="ECO:0000313" key="3">
    <source>
        <dbReference type="EMBL" id="SDK66536.1"/>
    </source>
</evidence>
<keyword evidence="4" id="KW-1185">Reference proteome</keyword>
<organism evidence="3 4">
    <name type="scientific">Paracoccus chinensis</name>
    <dbReference type="NCBI Taxonomy" id="525640"/>
    <lineage>
        <taxon>Bacteria</taxon>
        <taxon>Pseudomonadati</taxon>
        <taxon>Pseudomonadota</taxon>
        <taxon>Alphaproteobacteria</taxon>
        <taxon>Rhodobacterales</taxon>
        <taxon>Paracoccaceae</taxon>
        <taxon>Paracoccus</taxon>
    </lineage>
</organism>
<accession>A0A1G9DRS9</accession>
<keyword evidence="2" id="KW-0472">Membrane</keyword>
<proteinExistence type="predicted"/>
<dbReference type="Proteomes" id="UP000199555">
    <property type="component" value="Unassembled WGS sequence"/>
</dbReference>
<evidence type="ECO:0000256" key="1">
    <source>
        <dbReference type="SAM" id="Coils"/>
    </source>
</evidence>
<keyword evidence="1" id="KW-0175">Coiled coil</keyword>
<protein>
    <recommendedName>
        <fullName evidence="5">DUF1523 domain-containing protein</fullName>
    </recommendedName>
</protein>